<evidence type="ECO:0000313" key="3">
    <source>
        <dbReference type="Proteomes" id="UP001303373"/>
    </source>
</evidence>
<sequence>MTAPLQNISADWQHYSSQPNAEIMNEQQSFLYDPSPAISLTTPIDQEALIQPPIPSQRAEELLENLERSFRERGKATRAAQQQDAKRSRGQRPKGISDDDIRRLRDQLASRATSSTSNGNPIPVSGPILAAPAYRSQLRTKFDETFFPRLARGGGALYPYYGFNLLGDDWGAAVEAAGDAMCVLQLGVQFRHREMLLAFHSLYARALTKMRQDLQTGKALRQPDDTMCAATLLTICEGIISSSYDSASYNTHLRGLLDFLTACGPDVLNSTEKRFTDAAWFHNWRMMALGYGLGARRRLIVEDKAWQRGGAAVDPLSAKMLRVPGWLEDLDKLAADRTPLAEFEPIFARAVEFGAEMREQIIQFSLMASKKPGASKGPPYVLVPVKTFPHFASVVGDQSHVVPEVYLFSDMISAGLHKNYWTGQLLLNQSLLDLRVIYPSLLTDDEVIMLEAERDECVASLCRCIAFFAAPAMGSVGLLGVRGPIHFTTLHYARFSDEKKLRWCQRVADGVVLGSRVLKLLAEGARESTGNSPPNSKPSNSRPKVKNAVKQRNSLVDKDRVLGGTEMQSGRWKELPLDIPPSHKATTNSVPIKPP</sequence>
<evidence type="ECO:0000256" key="1">
    <source>
        <dbReference type="SAM" id="MobiDB-lite"/>
    </source>
</evidence>
<reference evidence="2 3" key="1">
    <citation type="submission" date="2023-11" db="EMBL/GenBank/DDBJ databases">
        <title>An acidophilic fungus is an integral part of prey digestion in a carnivorous sundew plant.</title>
        <authorList>
            <person name="Tsai I.J."/>
        </authorList>
    </citation>
    <scope>NUCLEOTIDE SEQUENCE [LARGE SCALE GENOMIC DNA]</scope>
    <source>
        <strain evidence="2">169a</strain>
    </source>
</reference>
<dbReference type="PANTHER" id="PTHR38111">
    <property type="entry name" value="ZN(2)-C6 FUNGAL-TYPE DOMAIN-CONTAINING PROTEIN-RELATED"/>
    <property type="match status" value="1"/>
</dbReference>
<feature type="compositionally biased region" description="Polar residues" evidence="1">
    <location>
        <begin position="584"/>
        <end position="595"/>
    </location>
</feature>
<dbReference type="EMBL" id="CP138581">
    <property type="protein sequence ID" value="WPG98722.1"/>
    <property type="molecule type" value="Genomic_DNA"/>
</dbReference>
<name>A0AAQ3RA49_9PEZI</name>
<gene>
    <name evidence="2" type="ORF">R9X50_00151600</name>
</gene>
<keyword evidence="3" id="KW-1185">Reference proteome</keyword>
<evidence type="ECO:0000313" key="2">
    <source>
        <dbReference type="EMBL" id="WPG98722.1"/>
    </source>
</evidence>
<feature type="compositionally biased region" description="Low complexity" evidence="1">
    <location>
        <begin position="531"/>
        <end position="542"/>
    </location>
</feature>
<dbReference type="PANTHER" id="PTHR38111:SF11">
    <property type="entry name" value="TRANSCRIPTION FACTOR DOMAIN-CONTAINING PROTEIN-RELATED"/>
    <property type="match status" value="1"/>
</dbReference>
<feature type="region of interest" description="Disordered" evidence="1">
    <location>
        <begin position="71"/>
        <end position="102"/>
    </location>
</feature>
<protein>
    <submittedName>
        <fullName evidence="2">Uncharacterized protein</fullName>
    </submittedName>
</protein>
<accession>A0AAQ3RA49</accession>
<dbReference type="Proteomes" id="UP001303373">
    <property type="component" value="Chromosome 2"/>
</dbReference>
<dbReference type="InterPro" id="IPR053178">
    <property type="entry name" value="Osmoadaptation_assoc"/>
</dbReference>
<feature type="region of interest" description="Disordered" evidence="1">
    <location>
        <begin position="524"/>
        <end position="595"/>
    </location>
</feature>
<dbReference type="AlphaFoldDB" id="A0AAQ3RA49"/>
<organism evidence="2 3">
    <name type="scientific">Acrodontium crateriforme</name>
    <dbReference type="NCBI Taxonomy" id="150365"/>
    <lineage>
        <taxon>Eukaryota</taxon>
        <taxon>Fungi</taxon>
        <taxon>Dikarya</taxon>
        <taxon>Ascomycota</taxon>
        <taxon>Pezizomycotina</taxon>
        <taxon>Dothideomycetes</taxon>
        <taxon>Dothideomycetidae</taxon>
        <taxon>Mycosphaerellales</taxon>
        <taxon>Teratosphaeriaceae</taxon>
        <taxon>Acrodontium</taxon>
    </lineage>
</organism>
<proteinExistence type="predicted"/>